<keyword evidence="3 6" id="KW-0328">Glycosyltransferase</keyword>
<comment type="similarity">
    <text evidence="2 6">Belongs to the glycosyltransferase 92 family.</text>
</comment>
<organism evidence="7 8">
    <name type="scientific">Mesorhabditis belari</name>
    <dbReference type="NCBI Taxonomy" id="2138241"/>
    <lineage>
        <taxon>Eukaryota</taxon>
        <taxon>Metazoa</taxon>
        <taxon>Ecdysozoa</taxon>
        <taxon>Nematoda</taxon>
        <taxon>Chromadorea</taxon>
        <taxon>Rhabditida</taxon>
        <taxon>Rhabditina</taxon>
        <taxon>Rhabditomorpha</taxon>
        <taxon>Rhabditoidea</taxon>
        <taxon>Rhabditidae</taxon>
        <taxon>Mesorhabditinae</taxon>
        <taxon>Mesorhabditis</taxon>
    </lineage>
</organism>
<sequence>MNPPRFRILANNQCTNVGPNLSFDGLTIRTVKVEAIEGECPWAWAPGCEWSAHHFLSEVFTGFPPNQVNLTRNGKWVTVPVSRVPESYRDGYTICTAPLYWYSDWLRLILFFEISMLHGATNFVMSTHSVSRKVQIVLDFYKDKGILSLRSWPLMPSSFLIDPNDSIYRLSHSLSHLDCTFRVDTKIASLNDIDEFIIPRNGKAIDFFRKLFSNHSHYKGATFRHAELRLFNPLRLENTTRFDLSGLKNLTLLQHDGPGKAVFMPEYTRNLKTHQVSKYFNKKHRTLKVKKSDAILLHTRYNFREMSEKWLALDFPVNVFPSISSDHFVQSWTEKQCKTPIHSCWEILKPLDEWLFADPQPDSRYYVL</sequence>
<dbReference type="GO" id="GO:0016020">
    <property type="term" value="C:membrane"/>
    <property type="evidence" value="ECO:0007669"/>
    <property type="project" value="UniProtKB-SubCell"/>
</dbReference>
<evidence type="ECO:0000256" key="1">
    <source>
        <dbReference type="ARBA" id="ARBA00004167"/>
    </source>
</evidence>
<dbReference type="PANTHER" id="PTHR47024">
    <property type="entry name" value="BIOFILM ABSENT ON HEAD (AFTER YERSINIA EXPOSURE)-RELATED"/>
    <property type="match status" value="1"/>
</dbReference>
<dbReference type="GO" id="GO:0016757">
    <property type="term" value="F:glycosyltransferase activity"/>
    <property type="evidence" value="ECO:0007669"/>
    <property type="project" value="UniProtKB-UniRule"/>
</dbReference>
<dbReference type="Pfam" id="PF01697">
    <property type="entry name" value="Glyco_transf_92"/>
    <property type="match status" value="1"/>
</dbReference>
<dbReference type="PANTHER" id="PTHR47024:SF1">
    <property type="entry name" value="GLYCOSYLTRANSFERASE FAMILY 92 PROTEIN"/>
    <property type="match status" value="1"/>
</dbReference>
<evidence type="ECO:0000313" key="7">
    <source>
        <dbReference type="Proteomes" id="UP000887575"/>
    </source>
</evidence>
<name>A0AAF3FDU7_9BILA</name>
<accession>A0AAF3FDU7</accession>
<dbReference type="InterPro" id="IPR008166">
    <property type="entry name" value="Glyco_transf_92"/>
</dbReference>
<evidence type="ECO:0000256" key="6">
    <source>
        <dbReference type="RuleBase" id="RU366017"/>
    </source>
</evidence>
<dbReference type="EC" id="2.4.1.-" evidence="6"/>
<evidence type="ECO:0000256" key="3">
    <source>
        <dbReference type="ARBA" id="ARBA00022676"/>
    </source>
</evidence>
<proteinExistence type="inferred from homology"/>
<keyword evidence="5" id="KW-0472">Membrane</keyword>
<dbReference type="WBParaSite" id="MBELARI_LOCUS4992">
    <property type="protein sequence ID" value="MBELARI_LOCUS4992"/>
    <property type="gene ID" value="MBELARI_LOCUS4992"/>
</dbReference>
<evidence type="ECO:0000256" key="4">
    <source>
        <dbReference type="ARBA" id="ARBA00022679"/>
    </source>
</evidence>
<protein>
    <recommendedName>
        <fullName evidence="6">Glycosyltransferase family 92 protein</fullName>
        <ecNumber evidence="6">2.4.1.-</ecNumber>
    </recommendedName>
</protein>
<dbReference type="AlphaFoldDB" id="A0AAF3FDU7"/>
<comment type="subcellular location">
    <subcellularLocation>
        <location evidence="1">Membrane</location>
        <topology evidence="1">Single-pass membrane protein</topology>
    </subcellularLocation>
</comment>
<reference evidence="8" key="1">
    <citation type="submission" date="2024-02" db="UniProtKB">
        <authorList>
            <consortium name="WormBaseParasite"/>
        </authorList>
    </citation>
    <scope>IDENTIFICATION</scope>
</reference>
<evidence type="ECO:0000313" key="8">
    <source>
        <dbReference type="WBParaSite" id="MBELARI_LOCUS4992"/>
    </source>
</evidence>
<evidence type="ECO:0000256" key="2">
    <source>
        <dbReference type="ARBA" id="ARBA00007647"/>
    </source>
</evidence>
<evidence type="ECO:0000256" key="5">
    <source>
        <dbReference type="ARBA" id="ARBA00023136"/>
    </source>
</evidence>
<dbReference type="Proteomes" id="UP000887575">
    <property type="component" value="Unassembled WGS sequence"/>
</dbReference>
<keyword evidence="4 6" id="KW-0808">Transferase</keyword>
<keyword evidence="7" id="KW-1185">Reference proteome</keyword>